<dbReference type="HOGENOM" id="CLU_579014_0_0_1"/>
<dbReference type="EMBL" id="DS268444">
    <property type="protein sequence ID" value="EFP01758.1"/>
    <property type="molecule type" value="Genomic_DNA"/>
</dbReference>
<dbReference type="AlphaFoldDB" id="E3MGT3"/>
<accession>E3MGT3</accession>
<gene>
    <name evidence="2" type="ORF">CRE_23450</name>
</gene>
<feature type="domain" description="F-box" evidence="1">
    <location>
        <begin position="1"/>
        <end position="50"/>
    </location>
</feature>
<protein>
    <recommendedName>
        <fullName evidence="1">F-box domain-containing protein</fullName>
    </recommendedName>
</protein>
<dbReference type="GO" id="GO:0045087">
    <property type="term" value="P:innate immune response"/>
    <property type="evidence" value="ECO:0007669"/>
    <property type="project" value="TreeGrafter"/>
</dbReference>
<reference evidence="2" key="1">
    <citation type="submission" date="2007-07" db="EMBL/GenBank/DDBJ databases">
        <title>PCAP assembly of the Caenorhabditis remanei genome.</title>
        <authorList>
            <consortium name="The Caenorhabditis remanei Sequencing Consortium"/>
            <person name="Wilson R.K."/>
        </authorList>
    </citation>
    <scope>NUCLEOTIDE SEQUENCE [LARGE SCALE GENOMIC DNA]</scope>
    <source>
        <strain evidence="2">PB4641</strain>
    </source>
</reference>
<proteinExistence type="predicted"/>
<dbReference type="PANTHER" id="PTHR23015:SF4">
    <property type="entry name" value="DUF38 DOMAIN-CONTAINING PROTEIN-RELATED"/>
    <property type="match status" value="1"/>
</dbReference>
<dbReference type="SMART" id="SM00256">
    <property type="entry name" value="FBOX"/>
    <property type="match status" value="1"/>
</dbReference>
<dbReference type="Pfam" id="PF01827">
    <property type="entry name" value="FTH"/>
    <property type="match status" value="2"/>
</dbReference>
<sequence length="472" mass="55828">MSSLTSLPDIVLTNILDNSDFKSILTLRHTCHDLRNFIDDVKLSSNVRSIHISIGTESINLVFYAEIRFSKIYKEGTFYERFLTDLAIILSFQKAPLEYMEVSYDYRHPTDQFISLEEISRILKCRPRSLSVNHLRLEIFNQEDVMFVLPFITTEKINISNPKRKHDVLELNNVVELDQWKQAKEIDIRNFTIVESLNHFLNFDDIFVQVETISLEDVVMMKDVSHLSFCIQLSYFFQKCLQSSTTSSIRIDFDELVDRNRLEEVLGPKRPHSWKNWFIPIEKNFGVSIDLLNLTLRVTCHAFYDFINEIKPSSNVQKMRIRIRKQSISFVFYAETRFLWKYNKKWDPEFLSLFLKDLEFILSFQRTTIQFLDIICQCKRRNEIFEKLCELLKNRPRPLPVKSLRMEVFDRQDVIQVVLFLKSGELQKIEVVNAGDKEYALDLNGIGELDQWKLAMEIDNHSFLIMAPEAYF</sequence>
<dbReference type="Pfam" id="PF00646">
    <property type="entry name" value="F-box"/>
    <property type="match status" value="1"/>
</dbReference>
<dbReference type="CDD" id="cd22150">
    <property type="entry name" value="F-box_CeFBXA-like"/>
    <property type="match status" value="1"/>
</dbReference>
<dbReference type="InterPro" id="IPR001810">
    <property type="entry name" value="F-box_dom"/>
</dbReference>
<dbReference type="STRING" id="31234.E3MGT3"/>
<name>E3MGT3_CAERE</name>
<dbReference type="PANTHER" id="PTHR23015">
    <property type="entry name" value="UNCHARACTERIZED C.ELEGANS PROTEIN"/>
    <property type="match status" value="1"/>
</dbReference>
<evidence type="ECO:0000259" key="1">
    <source>
        <dbReference type="PROSITE" id="PS50181"/>
    </source>
</evidence>
<organism evidence="3">
    <name type="scientific">Caenorhabditis remanei</name>
    <name type="common">Caenorhabditis vulgaris</name>
    <dbReference type="NCBI Taxonomy" id="31234"/>
    <lineage>
        <taxon>Eukaryota</taxon>
        <taxon>Metazoa</taxon>
        <taxon>Ecdysozoa</taxon>
        <taxon>Nematoda</taxon>
        <taxon>Chromadorea</taxon>
        <taxon>Rhabditida</taxon>
        <taxon>Rhabditina</taxon>
        <taxon>Rhabditomorpha</taxon>
        <taxon>Rhabditoidea</taxon>
        <taxon>Rhabditidae</taxon>
        <taxon>Peloderinae</taxon>
        <taxon>Caenorhabditis</taxon>
    </lineage>
</organism>
<dbReference type="InterPro" id="IPR040161">
    <property type="entry name" value="FB224"/>
</dbReference>
<dbReference type="Proteomes" id="UP000008281">
    <property type="component" value="Unassembled WGS sequence"/>
</dbReference>
<dbReference type="InParanoid" id="E3MGT3"/>
<keyword evidence="3" id="KW-1185">Reference proteome</keyword>
<evidence type="ECO:0000313" key="2">
    <source>
        <dbReference type="EMBL" id="EFP01758.1"/>
    </source>
</evidence>
<dbReference type="PROSITE" id="PS50181">
    <property type="entry name" value="FBOX"/>
    <property type="match status" value="1"/>
</dbReference>
<dbReference type="InterPro" id="IPR002900">
    <property type="entry name" value="DUF38/FTH_CAE_spp"/>
</dbReference>
<evidence type="ECO:0000313" key="3">
    <source>
        <dbReference type="Proteomes" id="UP000008281"/>
    </source>
</evidence>
<dbReference type="FunCoup" id="E3MGT3">
    <property type="interactions" value="3638"/>
</dbReference>